<accession>A0AA38LH68</accession>
<reference evidence="6 7" key="1">
    <citation type="journal article" date="2021" name="Nat. Plants">
        <title>The Taxus genome provides insights into paclitaxel biosynthesis.</title>
        <authorList>
            <person name="Xiong X."/>
            <person name="Gou J."/>
            <person name="Liao Q."/>
            <person name="Li Y."/>
            <person name="Zhou Q."/>
            <person name="Bi G."/>
            <person name="Li C."/>
            <person name="Du R."/>
            <person name="Wang X."/>
            <person name="Sun T."/>
            <person name="Guo L."/>
            <person name="Liang H."/>
            <person name="Lu P."/>
            <person name="Wu Y."/>
            <person name="Zhang Z."/>
            <person name="Ro D.K."/>
            <person name="Shang Y."/>
            <person name="Huang S."/>
            <person name="Yan J."/>
        </authorList>
    </citation>
    <scope>NUCLEOTIDE SEQUENCE [LARGE SCALE GENOMIC DNA]</scope>
    <source>
        <strain evidence="6">Ta-2019</strain>
    </source>
</reference>
<dbReference type="PANTHER" id="PTHR47991">
    <property type="entry name" value="OXOGLUTARATE/IRON-DEPENDENT DIOXYGENASE"/>
    <property type="match status" value="1"/>
</dbReference>
<dbReference type="Pfam" id="PF03171">
    <property type="entry name" value="2OG-FeII_Oxy"/>
    <property type="match status" value="1"/>
</dbReference>
<dbReference type="FunFam" id="2.60.120.330:FF:000079">
    <property type="entry name" value="Protein SRG1"/>
    <property type="match status" value="1"/>
</dbReference>
<keyword evidence="3 4" id="KW-0408">Iron</keyword>
<name>A0AA38LH68_TAXCH</name>
<comment type="caution">
    <text evidence="6">The sequence shown here is derived from an EMBL/GenBank/DDBJ whole genome shotgun (WGS) entry which is preliminary data.</text>
</comment>
<dbReference type="Pfam" id="PF14226">
    <property type="entry name" value="DIOX_N"/>
    <property type="match status" value="1"/>
</dbReference>
<evidence type="ECO:0000256" key="3">
    <source>
        <dbReference type="ARBA" id="ARBA00023004"/>
    </source>
</evidence>
<dbReference type="InterPro" id="IPR050295">
    <property type="entry name" value="Plant_2OG-oxidoreductases"/>
</dbReference>
<protein>
    <recommendedName>
        <fullName evidence="5">Fe2OG dioxygenase domain-containing protein</fullName>
    </recommendedName>
</protein>
<evidence type="ECO:0000313" key="6">
    <source>
        <dbReference type="EMBL" id="KAH9324678.1"/>
    </source>
</evidence>
<evidence type="ECO:0000256" key="4">
    <source>
        <dbReference type="RuleBase" id="RU003682"/>
    </source>
</evidence>
<keyword evidence="7" id="KW-1185">Reference proteome</keyword>
<dbReference type="Proteomes" id="UP000824469">
    <property type="component" value="Unassembled WGS sequence"/>
</dbReference>
<dbReference type="InterPro" id="IPR027443">
    <property type="entry name" value="IPNS-like_sf"/>
</dbReference>
<dbReference type="InterPro" id="IPR005123">
    <property type="entry name" value="Oxoglu/Fe-dep_dioxygenase_dom"/>
</dbReference>
<comment type="similarity">
    <text evidence="1 4">Belongs to the iron/ascorbate-dependent oxidoreductase family.</text>
</comment>
<evidence type="ECO:0000259" key="5">
    <source>
        <dbReference type="PROSITE" id="PS51471"/>
    </source>
</evidence>
<dbReference type="GO" id="GO:0046872">
    <property type="term" value="F:metal ion binding"/>
    <property type="evidence" value="ECO:0007669"/>
    <property type="project" value="UniProtKB-KW"/>
</dbReference>
<gene>
    <name evidence="6" type="ORF">KI387_004856</name>
</gene>
<dbReference type="OMA" id="HRMSIVM"/>
<evidence type="ECO:0000313" key="7">
    <source>
        <dbReference type="Proteomes" id="UP000824469"/>
    </source>
</evidence>
<dbReference type="GO" id="GO:0016491">
    <property type="term" value="F:oxidoreductase activity"/>
    <property type="evidence" value="ECO:0007669"/>
    <property type="project" value="UniProtKB-KW"/>
</dbReference>
<organism evidence="6 7">
    <name type="scientific">Taxus chinensis</name>
    <name type="common">Chinese yew</name>
    <name type="synonym">Taxus wallichiana var. chinensis</name>
    <dbReference type="NCBI Taxonomy" id="29808"/>
    <lineage>
        <taxon>Eukaryota</taxon>
        <taxon>Viridiplantae</taxon>
        <taxon>Streptophyta</taxon>
        <taxon>Embryophyta</taxon>
        <taxon>Tracheophyta</taxon>
        <taxon>Spermatophyta</taxon>
        <taxon>Pinopsida</taxon>
        <taxon>Pinidae</taxon>
        <taxon>Conifers II</taxon>
        <taxon>Cupressales</taxon>
        <taxon>Taxaceae</taxon>
        <taxon>Taxus</taxon>
    </lineage>
</organism>
<feature type="domain" description="Fe2OG dioxygenase" evidence="5">
    <location>
        <begin position="203"/>
        <end position="302"/>
    </location>
</feature>
<sequence length="355" mass="40041">MEALLKQFERLQRPMDLVENLHDRHVKEVPARYIVPCDQRPSPALEAQHFIPAINLAANHSETVTQMAQASQHWGFFQIINHGIPLPLLESIKGVSQEFFDLPLEEKRKQCPVRPGNNILEGYGRFFDISDDTILDWDDALIHYISPPSLKAVEHWPKNPLTYRETYEKFGEEVLRVTEKLLVLLSEGLGLDPDYVQTLIKEPVLRLRINYYPPCPQPDLVHGSKPHSDASLLTVLLDNDVEGLQVLKDAEWYNVSLVPGALVVNIGDLLQIISNGKYKSAEHRAAVNTNQFRMSIVLFLGPQGDVMIAPAPQLIDEAHPALYQSTIAGEYMATYMSKDNRGKGPLEALLINQSE</sequence>
<feature type="non-terminal residue" evidence="6">
    <location>
        <position position="355"/>
    </location>
</feature>
<evidence type="ECO:0000256" key="1">
    <source>
        <dbReference type="ARBA" id="ARBA00008056"/>
    </source>
</evidence>
<dbReference type="SUPFAM" id="SSF51197">
    <property type="entry name" value="Clavaminate synthase-like"/>
    <property type="match status" value="1"/>
</dbReference>
<keyword evidence="2 4" id="KW-0479">Metal-binding</keyword>
<dbReference type="Gene3D" id="2.60.120.330">
    <property type="entry name" value="B-lactam Antibiotic, Isopenicillin N Synthase, Chain"/>
    <property type="match status" value="1"/>
</dbReference>
<dbReference type="EMBL" id="JAHRHJ020000002">
    <property type="protein sequence ID" value="KAH9324678.1"/>
    <property type="molecule type" value="Genomic_DNA"/>
</dbReference>
<keyword evidence="4" id="KW-0560">Oxidoreductase</keyword>
<dbReference type="InterPro" id="IPR026992">
    <property type="entry name" value="DIOX_N"/>
</dbReference>
<evidence type="ECO:0000256" key="2">
    <source>
        <dbReference type="ARBA" id="ARBA00022723"/>
    </source>
</evidence>
<proteinExistence type="inferred from homology"/>
<dbReference type="AlphaFoldDB" id="A0AA38LH68"/>
<dbReference type="PROSITE" id="PS51471">
    <property type="entry name" value="FE2OG_OXY"/>
    <property type="match status" value="1"/>
</dbReference>
<dbReference type="InterPro" id="IPR044861">
    <property type="entry name" value="IPNS-like_FE2OG_OXY"/>
</dbReference>